<sequence>MTKTVPHVSAGASLTLSGWELIVEHWDPPADLYDADNIAVKHNTKHHLPQLTPWLNISGLENVSGRGYYSTTLNWTNTRSPHDDTKGNPTNAVLIDFGAIVHTTRVAINGHTLAPLELTSAEADLSAHLINGANTVEDVVATPLYNRLKPIAADVLTSGQRWSDFTETGAVLPTSPLQDYGLLNAVTVPHHTDV</sequence>
<protein>
    <submittedName>
        <fullName evidence="1">Uncharacterized protein</fullName>
    </submittedName>
</protein>
<reference evidence="1 2" key="1">
    <citation type="submission" date="2021-11" db="EMBL/GenBank/DDBJ databases">
        <title>Black yeast isolated from Biological Soil Crust.</title>
        <authorList>
            <person name="Kurbessoian T."/>
        </authorList>
    </citation>
    <scope>NUCLEOTIDE SEQUENCE [LARGE SCALE GENOMIC DNA]</scope>
    <source>
        <strain evidence="1 2">CCFEE 5522</strain>
    </source>
</reference>
<name>A0AAV9J5V1_9PEZI</name>
<dbReference type="InterPro" id="IPR008979">
    <property type="entry name" value="Galactose-bd-like_sf"/>
</dbReference>
<dbReference type="SUPFAM" id="SSF49785">
    <property type="entry name" value="Galactose-binding domain-like"/>
    <property type="match status" value="1"/>
</dbReference>
<proteinExistence type="predicted"/>
<dbReference type="Gene3D" id="2.60.120.260">
    <property type="entry name" value="Galactose-binding domain-like"/>
    <property type="match status" value="1"/>
</dbReference>
<gene>
    <name evidence="1" type="ORF">LTR36_009229</name>
</gene>
<dbReference type="EMBL" id="JAVFHQ010000068">
    <property type="protein sequence ID" value="KAK4540372.1"/>
    <property type="molecule type" value="Genomic_DNA"/>
</dbReference>
<comment type="caution">
    <text evidence="1">The sequence shown here is derived from an EMBL/GenBank/DDBJ whole genome shotgun (WGS) entry which is preliminary data.</text>
</comment>
<dbReference type="AlphaFoldDB" id="A0AAV9J5V1"/>
<dbReference type="Proteomes" id="UP001324427">
    <property type="component" value="Unassembled WGS sequence"/>
</dbReference>
<accession>A0AAV9J5V1</accession>
<organism evidence="1 2">
    <name type="scientific">Oleoguttula mirabilis</name>
    <dbReference type="NCBI Taxonomy" id="1507867"/>
    <lineage>
        <taxon>Eukaryota</taxon>
        <taxon>Fungi</taxon>
        <taxon>Dikarya</taxon>
        <taxon>Ascomycota</taxon>
        <taxon>Pezizomycotina</taxon>
        <taxon>Dothideomycetes</taxon>
        <taxon>Dothideomycetidae</taxon>
        <taxon>Mycosphaerellales</taxon>
        <taxon>Teratosphaeriaceae</taxon>
        <taxon>Oleoguttula</taxon>
    </lineage>
</organism>
<evidence type="ECO:0000313" key="2">
    <source>
        <dbReference type="Proteomes" id="UP001324427"/>
    </source>
</evidence>
<evidence type="ECO:0000313" key="1">
    <source>
        <dbReference type="EMBL" id="KAK4540372.1"/>
    </source>
</evidence>
<keyword evidence="2" id="KW-1185">Reference proteome</keyword>